<name>A0A6J5MDB5_9CAUD</name>
<protein>
    <submittedName>
        <fullName evidence="2">Phage head morphogenesis domain containing protein</fullName>
    </submittedName>
</protein>
<evidence type="ECO:0000313" key="2">
    <source>
        <dbReference type="EMBL" id="CAB4143897.1"/>
    </source>
</evidence>
<dbReference type="Pfam" id="PF04233">
    <property type="entry name" value="Phage_Mu_F"/>
    <property type="match status" value="1"/>
</dbReference>
<evidence type="ECO:0000259" key="1">
    <source>
        <dbReference type="Pfam" id="PF04233"/>
    </source>
</evidence>
<dbReference type="InterPro" id="IPR006528">
    <property type="entry name" value="Phage_head_morphogenesis_dom"/>
</dbReference>
<proteinExistence type="predicted"/>
<accession>A0A6J5MDB5</accession>
<organism evidence="2">
    <name type="scientific">uncultured Caudovirales phage</name>
    <dbReference type="NCBI Taxonomy" id="2100421"/>
    <lineage>
        <taxon>Viruses</taxon>
        <taxon>Duplodnaviria</taxon>
        <taxon>Heunggongvirae</taxon>
        <taxon>Uroviricota</taxon>
        <taxon>Caudoviricetes</taxon>
        <taxon>Peduoviridae</taxon>
        <taxon>Maltschvirus</taxon>
        <taxon>Maltschvirus maltsch</taxon>
    </lineage>
</organism>
<dbReference type="EMBL" id="LR796431">
    <property type="protein sequence ID" value="CAB4143897.1"/>
    <property type="molecule type" value="Genomic_DNA"/>
</dbReference>
<sequence>MTQSEQQAYWNRWNKFQQRYEKLYEPKFKRALKIQLDAFIKTQDPMTLPVFPIYEVLVSLYKTVGPAWARVTRTESLKADDTFFTGQMGFNERIVELMNQYYGIDLLNDANLMTSYSTAYIQQVLSDAAITGASFDDIVRQLLVSPAFNAMRARRIARTETVTSANGAAMIYANESGNVMEKVWIAVKDKRTRHDHRMVDGTRLPINTPFTLTNAKLGDIGMMQPGVRTQPNGLPVPASEVVNCRCTVAFQAKRDRNGRIIRR</sequence>
<gene>
    <name evidence="2" type="ORF">UFOVP462_4</name>
</gene>
<feature type="domain" description="Phage head morphogenesis" evidence="1">
    <location>
        <begin position="121"/>
        <end position="248"/>
    </location>
</feature>
<reference evidence="2" key="1">
    <citation type="submission" date="2020-04" db="EMBL/GenBank/DDBJ databases">
        <authorList>
            <person name="Chiriac C."/>
            <person name="Salcher M."/>
            <person name="Ghai R."/>
            <person name="Kavagutti S V."/>
        </authorList>
    </citation>
    <scope>NUCLEOTIDE SEQUENCE</scope>
</reference>